<evidence type="ECO:0000313" key="3">
    <source>
        <dbReference type="EMBL" id="CAD9184256.1"/>
    </source>
</evidence>
<dbReference type="Pfam" id="PF00378">
    <property type="entry name" value="ECH_1"/>
    <property type="match status" value="1"/>
</dbReference>
<dbReference type="Gene3D" id="3.90.226.10">
    <property type="entry name" value="2-enoyl-CoA Hydratase, Chain A, domain 1"/>
    <property type="match status" value="1"/>
</dbReference>
<dbReference type="CDD" id="cd06558">
    <property type="entry name" value="crotonase-like"/>
    <property type="match status" value="1"/>
</dbReference>
<dbReference type="NCBIfam" id="NF004840">
    <property type="entry name" value="PRK06190.1"/>
    <property type="match status" value="1"/>
</dbReference>
<dbReference type="PANTHER" id="PTHR43802:SF1">
    <property type="entry name" value="IP11341P-RELATED"/>
    <property type="match status" value="1"/>
</dbReference>
<sequence>MRLLYGRGGGPRGAAMASGAREQVLLEVGGDGVATITLNRPRQRNALSQRLLDELRGVLRECEARQDISCMVLTGAGEAFCAGIDLKEFARGGGVDPRARRGQQPPDTRHAAPRGMLGHRTKLVVGAVNGPAVTGGLELALSCDFLIASTKASFADTHARVGVMPGGGLTVVLPQWVGIPRAKQMSVTGDYVYADKALAWGLVNEVVQPEELLPRARALAATAAKIELRAVRHILATYAATTGGVPEQGWATEQEFKQRYAESDGAEVGKRYEGIRSRGASQQSKL</sequence>
<gene>
    <name evidence="3" type="ORF">ACAT0790_LOCUS61028</name>
</gene>
<feature type="compositionally biased region" description="Basic and acidic residues" evidence="2">
    <location>
        <begin position="261"/>
        <end position="276"/>
    </location>
</feature>
<dbReference type="SUPFAM" id="SSF52096">
    <property type="entry name" value="ClpP/crotonase"/>
    <property type="match status" value="1"/>
</dbReference>
<dbReference type="InterPro" id="IPR029045">
    <property type="entry name" value="ClpP/crotonase-like_dom_sf"/>
</dbReference>
<reference evidence="3" key="1">
    <citation type="submission" date="2021-01" db="EMBL/GenBank/DDBJ databases">
        <authorList>
            <person name="Corre E."/>
            <person name="Pelletier E."/>
            <person name="Niang G."/>
            <person name="Scheremetjew M."/>
            <person name="Finn R."/>
            <person name="Kale V."/>
            <person name="Holt S."/>
            <person name="Cochrane G."/>
            <person name="Meng A."/>
            <person name="Brown T."/>
            <person name="Cohen L."/>
        </authorList>
    </citation>
    <scope>NUCLEOTIDE SEQUENCE</scope>
    <source>
        <strain evidence="3">OF101</strain>
    </source>
</reference>
<evidence type="ECO:0000256" key="2">
    <source>
        <dbReference type="SAM" id="MobiDB-lite"/>
    </source>
</evidence>
<comment type="similarity">
    <text evidence="1">Belongs to the enoyl-CoA hydratase/isomerase family.</text>
</comment>
<organism evidence="3">
    <name type="scientific">Alexandrium catenella</name>
    <name type="common">Red tide dinoflagellate</name>
    <name type="synonym">Gonyaulax catenella</name>
    <dbReference type="NCBI Taxonomy" id="2925"/>
    <lineage>
        <taxon>Eukaryota</taxon>
        <taxon>Sar</taxon>
        <taxon>Alveolata</taxon>
        <taxon>Dinophyceae</taxon>
        <taxon>Gonyaulacales</taxon>
        <taxon>Pyrocystaceae</taxon>
        <taxon>Alexandrium</taxon>
    </lineage>
</organism>
<name>A0A7S1WSL0_ALECA</name>
<evidence type="ECO:0008006" key="4">
    <source>
        <dbReference type="Google" id="ProtNLM"/>
    </source>
</evidence>
<dbReference type="InterPro" id="IPR001753">
    <property type="entry name" value="Enoyl-CoA_hydra/iso"/>
</dbReference>
<protein>
    <recommendedName>
        <fullName evidence="4">Enoyl-CoA hydratase</fullName>
    </recommendedName>
</protein>
<proteinExistence type="inferred from homology"/>
<evidence type="ECO:0000256" key="1">
    <source>
        <dbReference type="ARBA" id="ARBA00005254"/>
    </source>
</evidence>
<dbReference type="EMBL" id="HBGE01102384">
    <property type="protein sequence ID" value="CAD9184256.1"/>
    <property type="molecule type" value="Transcribed_RNA"/>
</dbReference>
<feature type="region of interest" description="Disordered" evidence="2">
    <location>
        <begin position="261"/>
        <end position="286"/>
    </location>
</feature>
<accession>A0A7S1WSL0</accession>
<feature type="region of interest" description="Disordered" evidence="2">
    <location>
        <begin position="93"/>
        <end position="114"/>
    </location>
</feature>
<dbReference type="PANTHER" id="PTHR43802">
    <property type="entry name" value="ENOYL-COA HYDRATASE"/>
    <property type="match status" value="1"/>
</dbReference>
<dbReference type="AlphaFoldDB" id="A0A7S1WSL0"/>